<reference evidence="3" key="1">
    <citation type="submission" date="2023-06" db="EMBL/GenBank/DDBJ databases">
        <title>Genome-scale phylogeny and comparative genomics of the fungal order Sordariales.</title>
        <authorList>
            <consortium name="Lawrence Berkeley National Laboratory"/>
            <person name="Hensen N."/>
            <person name="Bonometti L."/>
            <person name="Westerberg I."/>
            <person name="Brannstrom I.O."/>
            <person name="Guillou S."/>
            <person name="Cros-Aarteil S."/>
            <person name="Calhoun S."/>
            <person name="Haridas S."/>
            <person name="Kuo A."/>
            <person name="Mondo S."/>
            <person name="Pangilinan J."/>
            <person name="Riley R."/>
            <person name="LaButti K."/>
            <person name="Andreopoulos B."/>
            <person name="Lipzen A."/>
            <person name="Chen C."/>
            <person name="Yanf M."/>
            <person name="Daum C."/>
            <person name="Ng V."/>
            <person name="Clum A."/>
            <person name="Steindorff A."/>
            <person name="Ohm R."/>
            <person name="Martin F."/>
            <person name="Silar P."/>
            <person name="Natvig D."/>
            <person name="Lalanne C."/>
            <person name="Gautier V."/>
            <person name="Ament-velasquez S.L."/>
            <person name="Kruys A."/>
            <person name="Hutchinson M.I."/>
            <person name="Powell A.J."/>
            <person name="Barry K."/>
            <person name="Miller A.N."/>
            <person name="Grigoriev I.V."/>
            <person name="Debuchy R."/>
            <person name="Gladieux P."/>
            <person name="Thoren M.H."/>
            <person name="Johannesson H."/>
        </authorList>
    </citation>
    <scope>NUCLEOTIDE SEQUENCE</scope>
    <source>
        <strain evidence="3">SMH3187-1</strain>
    </source>
</reference>
<dbReference type="Pfam" id="PF00651">
    <property type="entry name" value="BTB"/>
    <property type="match status" value="1"/>
</dbReference>
<dbReference type="AlphaFoldDB" id="A0AA40EJ58"/>
<accession>A0AA40EJ58</accession>
<organism evidence="3 4">
    <name type="scientific">Schizothecium vesticola</name>
    <dbReference type="NCBI Taxonomy" id="314040"/>
    <lineage>
        <taxon>Eukaryota</taxon>
        <taxon>Fungi</taxon>
        <taxon>Dikarya</taxon>
        <taxon>Ascomycota</taxon>
        <taxon>Pezizomycotina</taxon>
        <taxon>Sordariomycetes</taxon>
        <taxon>Sordariomycetidae</taxon>
        <taxon>Sordariales</taxon>
        <taxon>Schizotheciaceae</taxon>
        <taxon>Schizothecium</taxon>
    </lineage>
</organism>
<dbReference type="PROSITE" id="PS50097">
    <property type="entry name" value="BTB"/>
    <property type="match status" value="1"/>
</dbReference>
<dbReference type="CDD" id="cd18186">
    <property type="entry name" value="BTB_POZ_ZBTB_KLHL-like"/>
    <property type="match status" value="1"/>
</dbReference>
<feature type="domain" description="BTB" evidence="2">
    <location>
        <begin position="11"/>
        <end position="71"/>
    </location>
</feature>
<proteinExistence type="predicted"/>
<dbReference type="SUPFAM" id="SSF54695">
    <property type="entry name" value="POZ domain"/>
    <property type="match status" value="1"/>
</dbReference>
<keyword evidence="4" id="KW-1185">Reference proteome</keyword>
<name>A0AA40EJ58_9PEZI</name>
<dbReference type="InterPro" id="IPR000210">
    <property type="entry name" value="BTB/POZ_dom"/>
</dbReference>
<dbReference type="InterPro" id="IPR011333">
    <property type="entry name" value="SKP1/BTB/POZ_sf"/>
</dbReference>
<feature type="compositionally biased region" description="Low complexity" evidence="1">
    <location>
        <begin position="291"/>
        <end position="301"/>
    </location>
</feature>
<protein>
    <recommendedName>
        <fullName evidence="2">BTB domain-containing protein</fullName>
    </recommendedName>
</protein>
<comment type="caution">
    <text evidence="3">The sequence shown here is derived from an EMBL/GenBank/DDBJ whole genome shotgun (WGS) entry which is preliminary data.</text>
</comment>
<evidence type="ECO:0000313" key="3">
    <source>
        <dbReference type="EMBL" id="KAK0740305.1"/>
    </source>
</evidence>
<evidence type="ECO:0000259" key="2">
    <source>
        <dbReference type="PROSITE" id="PS50097"/>
    </source>
</evidence>
<feature type="compositionally biased region" description="Low complexity" evidence="1">
    <location>
        <begin position="312"/>
        <end position="334"/>
    </location>
</feature>
<feature type="region of interest" description="Disordered" evidence="1">
    <location>
        <begin position="235"/>
        <end position="349"/>
    </location>
</feature>
<dbReference type="Gene3D" id="3.30.710.10">
    <property type="entry name" value="Potassium Channel Kv1.1, Chain A"/>
    <property type="match status" value="1"/>
</dbReference>
<dbReference type="Proteomes" id="UP001172155">
    <property type="component" value="Unassembled WGS sequence"/>
</dbReference>
<evidence type="ECO:0000313" key="4">
    <source>
        <dbReference type="Proteomes" id="UP001172155"/>
    </source>
</evidence>
<evidence type="ECO:0000256" key="1">
    <source>
        <dbReference type="SAM" id="MobiDB-lite"/>
    </source>
</evidence>
<feature type="compositionally biased region" description="Basic and acidic residues" evidence="1">
    <location>
        <begin position="275"/>
        <end position="284"/>
    </location>
</feature>
<gene>
    <name evidence="3" type="ORF">B0T18DRAFT_330633</name>
</gene>
<sequence>MCSNWLDNNICTVIIGDGEIKEKIGVHENLLLYKSPYFRRILKASNKAELGEIFLNDVDVRLFKLLVRWMYGTALGRVFRYGLPDAEVSVHDYIGLYVLASQLEIPAAKNCIMDTIYNYYAEDVPELRCPAVADLRMVMDNLPEDSPLERLLTAHLLFTCFSTKRDGASVPDDWILIRESGRIGYGLITMLTEWKWLLGRNVPPMKIRDRHHFHEKLDAPPVGSRSQIRVVIKAEPGTDGSDQPQPQLQPTPAPRPTREPVAEQDFSAVARAAKRPADTQHPDADGGAQGPSSSAPASSLRPAKRPAYRKGAAIVRAAAAAAAAATANPAAGAAKGPLPNGSPEDPISL</sequence>
<dbReference type="EMBL" id="JAUKUD010000006">
    <property type="protein sequence ID" value="KAK0740305.1"/>
    <property type="molecule type" value="Genomic_DNA"/>
</dbReference>